<feature type="active site" description="Proton acceptor" evidence="4">
    <location>
        <position position="70"/>
    </location>
</feature>
<evidence type="ECO:0000256" key="2">
    <source>
        <dbReference type="ARBA" id="ARBA00022679"/>
    </source>
</evidence>
<dbReference type="GO" id="GO:0008615">
    <property type="term" value="P:pyridoxine biosynthetic process"/>
    <property type="evidence" value="ECO:0007669"/>
    <property type="project" value="UniProtKB-UniRule"/>
</dbReference>
<dbReference type="GO" id="GO:0005829">
    <property type="term" value="C:cytosol"/>
    <property type="evidence" value="ECO:0007669"/>
    <property type="project" value="TreeGrafter"/>
</dbReference>
<comment type="similarity">
    <text evidence="4">Belongs to the PNP synthase family.</text>
</comment>
<dbReference type="Gene3D" id="3.20.20.70">
    <property type="entry name" value="Aldolase class I"/>
    <property type="match status" value="1"/>
</dbReference>
<dbReference type="PANTHER" id="PTHR30456">
    <property type="entry name" value="PYRIDOXINE 5'-PHOSPHATE SYNTHASE"/>
    <property type="match status" value="1"/>
</dbReference>
<comment type="caution">
    <text evidence="6">The sequence shown here is derived from an EMBL/GenBank/DDBJ whole genome shotgun (WGS) entry which is preliminary data.</text>
</comment>
<reference evidence="6" key="1">
    <citation type="journal article" date="2020" name="mSystems">
        <title>Genome- and Community-Level Interaction Insights into Carbon Utilization and Element Cycling Functions of Hydrothermarchaeota in Hydrothermal Sediment.</title>
        <authorList>
            <person name="Zhou Z."/>
            <person name="Liu Y."/>
            <person name="Xu W."/>
            <person name="Pan J."/>
            <person name="Luo Z.H."/>
            <person name="Li M."/>
        </authorList>
    </citation>
    <scope>NUCLEOTIDE SEQUENCE [LARGE SCALE GENOMIC DNA]</scope>
    <source>
        <strain evidence="6">SpSt-488</strain>
    </source>
</reference>
<dbReference type="EC" id="2.6.99.2" evidence="4 5"/>
<sequence length="241" mass="26352">MLLLSVNIDHIATLRQARRETFPDPVQAAAAVEQGGADGVTVHLRSDRRHINDRDVRLLRKTVQTELTVEMAATREMVRIARSIRPDWVTLVPEEAGEVTTTRGLDVVRNRRELGRAVASLRKAGIRVCLFVDPKPEPVAAAAEIGVEAVELNTDRYSRLWRKKESGQRALGDLSEAAAAAAGSGLVVNVGHGLNYLNVVPILEARFARGFSIGFAIVARAVFAGLRDAVAEMKRLLEVYS</sequence>
<gene>
    <name evidence="4" type="primary">pdxJ</name>
    <name evidence="6" type="ORF">ENS41_01920</name>
</gene>
<comment type="function">
    <text evidence="4">Catalyzes the complicated ring closure reaction between the two acyclic compounds 1-deoxy-D-xylulose-5-phosphate (DXP) and 3-amino-2-oxopropyl phosphate (1-amino-acetone-3-phosphate or AAP) to form pyridoxine 5'-phosphate (PNP) and inorganic phosphate.</text>
</comment>
<comment type="subcellular location">
    <subcellularLocation>
        <location evidence="4">Cytoplasm</location>
    </subcellularLocation>
</comment>
<dbReference type="AlphaFoldDB" id="A0A7C4CAI5"/>
<feature type="active site" description="Proton donor" evidence="4">
    <location>
        <position position="192"/>
    </location>
</feature>
<name>A0A7C4CAI5_UNCW3</name>
<feature type="binding site" evidence="4">
    <location>
        <position position="50"/>
    </location>
    <ligand>
        <name>1-deoxy-D-xylulose 5-phosphate</name>
        <dbReference type="ChEBI" id="CHEBI:57792"/>
    </ligand>
</feature>
<dbReference type="HAMAP" id="MF_00279">
    <property type="entry name" value="PdxJ"/>
    <property type="match status" value="1"/>
</dbReference>
<evidence type="ECO:0000256" key="5">
    <source>
        <dbReference type="NCBIfam" id="TIGR00559"/>
    </source>
</evidence>
<accession>A0A7C4CAI5</accession>
<feature type="active site" description="Proton acceptor" evidence="4">
    <location>
        <position position="43"/>
    </location>
</feature>
<dbReference type="PANTHER" id="PTHR30456:SF0">
    <property type="entry name" value="PYRIDOXINE 5'-PHOSPHATE SYNTHASE"/>
    <property type="match status" value="1"/>
</dbReference>
<evidence type="ECO:0000313" key="6">
    <source>
        <dbReference type="EMBL" id="HGK27693.1"/>
    </source>
</evidence>
<protein>
    <recommendedName>
        <fullName evidence="4 5">Pyridoxine 5'-phosphate synthase</fullName>
        <shortName evidence="4">PNP synthase</shortName>
        <ecNumber evidence="4 5">2.6.99.2</ecNumber>
    </recommendedName>
</protein>
<dbReference type="UniPathway" id="UPA00244">
    <property type="reaction ID" value="UER00313"/>
</dbReference>
<feature type="binding site" evidence="4">
    <location>
        <position position="45"/>
    </location>
    <ligand>
        <name>1-deoxy-D-xylulose 5-phosphate</name>
        <dbReference type="ChEBI" id="CHEBI:57792"/>
    </ligand>
</feature>
<feature type="site" description="Transition state stabilizer" evidence="4">
    <location>
        <position position="151"/>
    </location>
</feature>
<feature type="binding site" evidence="4">
    <location>
        <position position="193"/>
    </location>
    <ligand>
        <name>3-amino-2-oxopropyl phosphate</name>
        <dbReference type="ChEBI" id="CHEBI:57279"/>
    </ligand>
</feature>
<keyword evidence="2 4" id="KW-0808">Transferase</keyword>
<evidence type="ECO:0000256" key="1">
    <source>
        <dbReference type="ARBA" id="ARBA00022490"/>
    </source>
</evidence>
<comment type="pathway">
    <text evidence="4">Cofactor biosynthesis; pyridoxine 5'-phosphate biosynthesis; pyridoxine 5'-phosphate from D-erythrose 4-phosphate: step 5/5.</text>
</comment>
<dbReference type="InterPro" id="IPR013785">
    <property type="entry name" value="Aldolase_TIM"/>
</dbReference>
<dbReference type="InterPro" id="IPR004569">
    <property type="entry name" value="PyrdxlP_synth_PdxJ"/>
</dbReference>
<comment type="catalytic activity">
    <reaction evidence="4">
        <text>3-amino-2-oxopropyl phosphate + 1-deoxy-D-xylulose 5-phosphate = pyridoxine 5'-phosphate + phosphate + 2 H2O + H(+)</text>
        <dbReference type="Rhea" id="RHEA:15265"/>
        <dbReference type="ChEBI" id="CHEBI:15377"/>
        <dbReference type="ChEBI" id="CHEBI:15378"/>
        <dbReference type="ChEBI" id="CHEBI:43474"/>
        <dbReference type="ChEBI" id="CHEBI:57279"/>
        <dbReference type="ChEBI" id="CHEBI:57792"/>
        <dbReference type="ChEBI" id="CHEBI:58589"/>
        <dbReference type="EC" id="2.6.99.2"/>
    </reaction>
</comment>
<feature type="binding site" evidence="4">
    <location>
        <position position="18"/>
    </location>
    <ligand>
        <name>3-amino-2-oxopropyl phosphate</name>
        <dbReference type="ChEBI" id="CHEBI:57279"/>
    </ligand>
</feature>
<feature type="binding site" evidence="4">
    <location>
        <begin position="9"/>
        <end position="10"/>
    </location>
    <ligand>
        <name>1-deoxy-D-xylulose 5-phosphate</name>
        <dbReference type="ChEBI" id="CHEBI:57792"/>
    </ligand>
</feature>
<proteinExistence type="inferred from homology"/>
<organism evidence="6">
    <name type="scientific">candidate division WOR-3 bacterium</name>
    <dbReference type="NCBI Taxonomy" id="2052148"/>
    <lineage>
        <taxon>Bacteria</taxon>
        <taxon>Bacteria division WOR-3</taxon>
    </lineage>
</organism>
<dbReference type="SUPFAM" id="SSF63892">
    <property type="entry name" value="Pyridoxine 5'-phosphate synthase"/>
    <property type="match status" value="1"/>
</dbReference>
<dbReference type="NCBIfam" id="NF003627">
    <property type="entry name" value="PRK05265.1-5"/>
    <property type="match status" value="1"/>
</dbReference>
<dbReference type="InterPro" id="IPR036130">
    <property type="entry name" value="Pyridoxine-5'_phos_synth"/>
</dbReference>
<feature type="binding site" evidence="4">
    <location>
        <position position="100"/>
    </location>
    <ligand>
        <name>1-deoxy-D-xylulose 5-phosphate</name>
        <dbReference type="ChEBI" id="CHEBI:57792"/>
    </ligand>
</feature>
<dbReference type="Pfam" id="PF03740">
    <property type="entry name" value="PdxJ"/>
    <property type="match status" value="1"/>
</dbReference>
<dbReference type="GO" id="GO:0033856">
    <property type="term" value="F:pyridoxine 5'-phosphate synthase activity"/>
    <property type="evidence" value="ECO:0007669"/>
    <property type="project" value="UniProtKB-UniRule"/>
</dbReference>
<keyword evidence="1 4" id="KW-0963">Cytoplasm</keyword>
<dbReference type="EMBL" id="DSUT01000035">
    <property type="protein sequence ID" value="HGK27693.1"/>
    <property type="molecule type" value="Genomic_DNA"/>
</dbReference>
<dbReference type="CDD" id="cd00003">
    <property type="entry name" value="PNPsynthase"/>
    <property type="match status" value="1"/>
</dbReference>
<feature type="binding site" evidence="4">
    <location>
        <begin position="214"/>
        <end position="215"/>
    </location>
    <ligand>
        <name>3-amino-2-oxopropyl phosphate</name>
        <dbReference type="ChEBI" id="CHEBI:57279"/>
    </ligand>
</feature>
<evidence type="ECO:0000256" key="3">
    <source>
        <dbReference type="ARBA" id="ARBA00023096"/>
    </source>
</evidence>
<dbReference type="NCBIfam" id="NF003625">
    <property type="entry name" value="PRK05265.1-3"/>
    <property type="match status" value="1"/>
</dbReference>
<evidence type="ECO:0000256" key="4">
    <source>
        <dbReference type="HAMAP-Rule" id="MF_00279"/>
    </source>
</evidence>
<keyword evidence="3 4" id="KW-0664">Pyridoxine biosynthesis</keyword>
<feature type="binding site" evidence="4">
    <location>
        <position position="7"/>
    </location>
    <ligand>
        <name>3-amino-2-oxopropyl phosphate</name>
        <dbReference type="ChEBI" id="CHEBI:57279"/>
    </ligand>
</feature>
<comment type="subunit">
    <text evidence="4">Homooctamer; tetramer of dimers.</text>
</comment>
<dbReference type="NCBIfam" id="TIGR00559">
    <property type="entry name" value="pdxJ"/>
    <property type="match status" value="1"/>
</dbReference>